<organism evidence="1 2">
    <name type="scientific">Candidatus Magnetoglobus multicellularis str. Araruama</name>
    <dbReference type="NCBI Taxonomy" id="890399"/>
    <lineage>
        <taxon>Bacteria</taxon>
        <taxon>Pseudomonadati</taxon>
        <taxon>Thermodesulfobacteriota</taxon>
        <taxon>Desulfobacteria</taxon>
        <taxon>Desulfobacterales</taxon>
        <taxon>Desulfobacteraceae</taxon>
        <taxon>Candidatus Magnetoglobus</taxon>
    </lineage>
</organism>
<accession>A0A1V1NR61</accession>
<dbReference type="AlphaFoldDB" id="A0A1V1NR61"/>
<proteinExistence type="predicted"/>
<name>A0A1V1NR61_9BACT</name>
<gene>
    <name evidence="1" type="ORF">OMM_15003</name>
</gene>
<evidence type="ECO:0000313" key="2">
    <source>
        <dbReference type="Proteomes" id="UP000189670"/>
    </source>
</evidence>
<dbReference type="EMBL" id="ATBP01003349">
    <property type="protein sequence ID" value="ETR64986.1"/>
    <property type="molecule type" value="Genomic_DNA"/>
</dbReference>
<sequence length="111" mass="12715">MSEWLGGSALVQAFAMIFDIGTDKLEDETGRVVMEDFQFPQRVQLGVMFKPIRRLKLLCDLHWADWSTTQKFVMQFDQKLQALRLLKLLGYTGGGSRLEYVKNLMIPGTTV</sequence>
<dbReference type="Gene3D" id="2.40.160.60">
    <property type="entry name" value="Outer membrane protein transport protein (OMPP1/FadL/TodX)"/>
    <property type="match status" value="1"/>
</dbReference>
<protein>
    <submittedName>
        <fullName evidence="1">Uncharacterized protein</fullName>
    </submittedName>
</protein>
<evidence type="ECO:0000313" key="1">
    <source>
        <dbReference type="EMBL" id="ETR64986.1"/>
    </source>
</evidence>
<comment type="caution">
    <text evidence="1">The sequence shown here is derived from an EMBL/GenBank/DDBJ whole genome shotgun (WGS) entry which is preliminary data.</text>
</comment>
<reference evidence="2" key="1">
    <citation type="submission" date="2012-11" db="EMBL/GenBank/DDBJ databases">
        <authorList>
            <person name="Lucero-Rivera Y.E."/>
            <person name="Tovar-Ramirez D."/>
        </authorList>
    </citation>
    <scope>NUCLEOTIDE SEQUENCE [LARGE SCALE GENOMIC DNA]</scope>
    <source>
        <strain evidence="2">Araruama</strain>
    </source>
</reference>
<dbReference type="Proteomes" id="UP000189670">
    <property type="component" value="Unassembled WGS sequence"/>
</dbReference>